<dbReference type="Proteomes" id="UP000595254">
    <property type="component" value="Chromosome"/>
</dbReference>
<proteinExistence type="predicted"/>
<dbReference type="KEGG" id="ppsr:I6J18_10290"/>
<dbReference type="NCBIfam" id="NF040845">
    <property type="entry name" value="lmo0850_fam"/>
    <property type="match status" value="1"/>
</dbReference>
<keyword evidence="2" id="KW-1185">Reference proteome</keyword>
<organism evidence="1 2">
    <name type="scientific">Peribacillus psychrosaccharolyticus</name>
    <name type="common">Bacillus psychrosaccharolyticus</name>
    <dbReference type="NCBI Taxonomy" id="1407"/>
    <lineage>
        <taxon>Bacteria</taxon>
        <taxon>Bacillati</taxon>
        <taxon>Bacillota</taxon>
        <taxon>Bacilli</taxon>
        <taxon>Bacillales</taxon>
        <taxon>Bacillaceae</taxon>
        <taxon>Peribacillus</taxon>
    </lineage>
</organism>
<evidence type="ECO:0000313" key="2">
    <source>
        <dbReference type="Proteomes" id="UP000595254"/>
    </source>
</evidence>
<name>A0A974NQX2_PERPY</name>
<dbReference type="InterPro" id="IPR049839">
    <property type="entry name" value="Lmo0850-like"/>
</dbReference>
<dbReference type="EMBL" id="CP068053">
    <property type="protein sequence ID" value="QQT02190.1"/>
    <property type="molecule type" value="Genomic_DNA"/>
</dbReference>
<dbReference type="RefSeq" id="WP_040372262.1">
    <property type="nucleotide sequence ID" value="NZ_CP068053.1"/>
</dbReference>
<evidence type="ECO:0000313" key="1">
    <source>
        <dbReference type="EMBL" id="QQT02190.1"/>
    </source>
</evidence>
<sequence>MGNELINKFKNMGIQVEKTKSRHEIFSTVFRDDPEVLMSQTSFFSQQLACIKPDKRKMSEL</sequence>
<protein>
    <submittedName>
        <fullName evidence="1">Uncharacterized protein</fullName>
    </submittedName>
</protein>
<reference evidence="1 2" key="1">
    <citation type="submission" date="2021-01" db="EMBL/GenBank/DDBJ databases">
        <title>FDA dAtabase for Regulatory Grade micrObial Sequences (FDA-ARGOS): Supporting development and validation of Infectious Disease Dx tests.</title>
        <authorList>
            <person name="Nelson B."/>
            <person name="Plummer A."/>
            <person name="Tallon L."/>
            <person name="Sadzewicz L."/>
            <person name="Zhao X."/>
            <person name="Boylan J."/>
            <person name="Ott S."/>
            <person name="Bowen H."/>
            <person name="Vavikolanu K."/>
            <person name="Mehta A."/>
            <person name="Aluvathingal J."/>
            <person name="Nadendla S."/>
            <person name="Myers T."/>
            <person name="Yan Y."/>
            <person name="Sichtig H."/>
        </authorList>
    </citation>
    <scope>NUCLEOTIDE SEQUENCE [LARGE SCALE GENOMIC DNA]</scope>
    <source>
        <strain evidence="1 2">FDAARGOS_1161</strain>
    </source>
</reference>
<gene>
    <name evidence="1" type="ORF">I6J18_10290</name>
</gene>
<accession>A0A974NQX2</accession>
<dbReference type="AlphaFoldDB" id="A0A974NQX2"/>